<reference evidence="4" key="1">
    <citation type="submission" date="2022-10" db="EMBL/GenBank/DDBJ databases">
        <authorList>
            <person name="Chen Y."/>
            <person name="Dougan E. K."/>
            <person name="Chan C."/>
            <person name="Rhodes N."/>
            <person name="Thang M."/>
        </authorList>
    </citation>
    <scope>NUCLEOTIDE SEQUENCE</scope>
</reference>
<dbReference type="GO" id="GO:0006457">
    <property type="term" value="P:protein folding"/>
    <property type="evidence" value="ECO:0007669"/>
    <property type="project" value="TreeGrafter"/>
</dbReference>
<dbReference type="EMBL" id="CAMXCT010004024">
    <property type="protein sequence ID" value="CAI4007368.1"/>
    <property type="molecule type" value="Genomic_DNA"/>
</dbReference>
<keyword evidence="2" id="KW-0963">Cytoplasm</keyword>
<sequence length="121" mass="13757">MASEVDLLRSTADACEAEADARHEIKWSQSEEDITLRVLVDTETKKEDVKFKVLRDTLSVSIRGEEICDAQLVREVDPEESSWVLDNEGGQRLMIITLQKVRPKSALKSARQWPCLWKADA</sequence>
<evidence type="ECO:0000259" key="3">
    <source>
        <dbReference type="PROSITE" id="PS51203"/>
    </source>
</evidence>
<name>A0A9P1DEX3_9DINO</name>
<reference evidence="5" key="2">
    <citation type="submission" date="2024-04" db="EMBL/GenBank/DDBJ databases">
        <authorList>
            <person name="Chen Y."/>
            <person name="Shah S."/>
            <person name="Dougan E. K."/>
            <person name="Thang M."/>
            <person name="Chan C."/>
        </authorList>
    </citation>
    <scope>NUCLEOTIDE SEQUENCE [LARGE SCALE GENOMIC DNA]</scope>
</reference>
<protein>
    <submittedName>
        <fullName evidence="6">CS domain-containing protein</fullName>
    </submittedName>
</protein>
<dbReference type="Proteomes" id="UP001152797">
    <property type="component" value="Unassembled WGS sequence"/>
</dbReference>
<keyword evidence="7" id="KW-1185">Reference proteome</keyword>
<dbReference type="SUPFAM" id="SSF49764">
    <property type="entry name" value="HSP20-like chaperones"/>
    <property type="match status" value="1"/>
</dbReference>
<evidence type="ECO:0000256" key="1">
    <source>
        <dbReference type="ARBA" id="ARBA00004496"/>
    </source>
</evidence>
<comment type="subcellular location">
    <subcellularLocation>
        <location evidence="1">Cytoplasm</location>
    </subcellularLocation>
</comment>
<dbReference type="EMBL" id="CAMXCT030004024">
    <property type="protein sequence ID" value="CAL4794680.1"/>
    <property type="molecule type" value="Genomic_DNA"/>
</dbReference>
<dbReference type="InterPro" id="IPR007052">
    <property type="entry name" value="CS_dom"/>
</dbReference>
<feature type="domain" description="CS" evidence="3">
    <location>
        <begin position="20"/>
        <end position="117"/>
    </location>
</feature>
<dbReference type="Pfam" id="PF04969">
    <property type="entry name" value="CS"/>
    <property type="match status" value="1"/>
</dbReference>
<dbReference type="AlphaFoldDB" id="A0A9P1DEX3"/>
<dbReference type="GO" id="GO:0051082">
    <property type="term" value="F:unfolded protein binding"/>
    <property type="evidence" value="ECO:0007669"/>
    <property type="project" value="TreeGrafter"/>
</dbReference>
<evidence type="ECO:0000313" key="5">
    <source>
        <dbReference type="EMBL" id="CAL1160743.1"/>
    </source>
</evidence>
<evidence type="ECO:0000313" key="7">
    <source>
        <dbReference type="Proteomes" id="UP001152797"/>
    </source>
</evidence>
<dbReference type="GO" id="GO:0005737">
    <property type="term" value="C:cytoplasm"/>
    <property type="evidence" value="ECO:0007669"/>
    <property type="project" value="UniProtKB-SubCell"/>
</dbReference>
<dbReference type="InterPro" id="IPR008978">
    <property type="entry name" value="HSP20-like_chaperone"/>
</dbReference>
<proteinExistence type="predicted"/>
<dbReference type="PROSITE" id="PS51203">
    <property type="entry name" value="CS"/>
    <property type="match status" value="1"/>
</dbReference>
<dbReference type="PANTHER" id="PTHR12356:SF3">
    <property type="entry name" value="NUCLEAR MIGRATION PROTEIN NUDC"/>
    <property type="match status" value="1"/>
</dbReference>
<dbReference type="PANTHER" id="PTHR12356">
    <property type="entry name" value="NUCLEAR MOVEMENT PROTEIN NUDC"/>
    <property type="match status" value="1"/>
</dbReference>
<evidence type="ECO:0000313" key="4">
    <source>
        <dbReference type="EMBL" id="CAI4007368.1"/>
    </source>
</evidence>
<dbReference type="CDD" id="cd06467">
    <property type="entry name" value="p23_NUDC_like"/>
    <property type="match status" value="1"/>
</dbReference>
<accession>A0A9P1DEX3</accession>
<comment type="caution">
    <text evidence="4">The sequence shown here is derived from an EMBL/GenBank/DDBJ whole genome shotgun (WGS) entry which is preliminary data.</text>
</comment>
<evidence type="ECO:0000313" key="6">
    <source>
        <dbReference type="EMBL" id="CAL4794680.1"/>
    </source>
</evidence>
<evidence type="ECO:0000256" key="2">
    <source>
        <dbReference type="ARBA" id="ARBA00022490"/>
    </source>
</evidence>
<dbReference type="Gene3D" id="2.60.40.790">
    <property type="match status" value="1"/>
</dbReference>
<dbReference type="EMBL" id="CAMXCT020004024">
    <property type="protein sequence ID" value="CAL1160743.1"/>
    <property type="molecule type" value="Genomic_DNA"/>
</dbReference>
<gene>
    <name evidence="4" type="ORF">C1SCF055_LOCUS32930</name>
</gene>
<dbReference type="InterPro" id="IPR037898">
    <property type="entry name" value="NudC_fam"/>
</dbReference>
<dbReference type="OrthoDB" id="428655at2759"/>
<organism evidence="4">
    <name type="scientific">Cladocopium goreaui</name>
    <dbReference type="NCBI Taxonomy" id="2562237"/>
    <lineage>
        <taxon>Eukaryota</taxon>
        <taxon>Sar</taxon>
        <taxon>Alveolata</taxon>
        <taxon>Dinophyceae</taxon>
        <taxon>Suessiales</taxon>
        <taxon>Symbiodiniaceae</taxon>
        <taxon>Cladocopium</taxon>
    </lineage>
</organism>